<dbReference type="EMBL" id="JXTB01000048">
    <property type="protein sequence ID" value="PON70716.1"/>
    <property type="molecule type" value="Genomic_DNA"/>
</dbReference>
<comment type="caution">
    <text evidence="1">The sequence shown here is derived from an EMBL/GenBank/DDBJ whole genome shotgun (WGS) entry which is preliminary data.</text>
</comment>
<dbReference type="Proteomes" id="UP000237105">
    <property type="component" value="Unassembled WGS sequence"/>
</dbReference>
<gene>
    <name evidence="1" type="ORF">PanWU01x14_077420</name>
</gene>
<protein>
    <submittedName>
        <fullName evidence="1">Uncharacterized protein</fullName>
    </submittedName>
</protein>
<keyword evidence="2" id="KW-1185">Reference proteome</keyword>
<sequence>MTTGLEVFPVGEPTCSMTLTTSIPCTTLPKHRVFPIQPRRLRRTEEELGPIGPGPSVLPHEVLVREFGPVDGLAPGSVPAVKSPPWHMNPGMTQWKLEPLKCIGFPLRPVPFSLVQSARKFSGVRGVVSA</sequence>
<proteinExistence type="predicted"/>
<evidence type="ECO:0000313" key="1">
    <source>
        <dbReference type="EMBL" id="PON70716.1"/>
    </source>
</evidence>
<accession>A0A2P5DBN4</accession>
<organism evidence="1 2">
    <name type="scientific">Parasponia andersonii</name>
    <name type="common">Sponia andersonii</name>
    <dbReference type="NCBI Taxonomy" id="3476"/>
    <lineage>
        <taxon>Eukaryota</taxon>
        <taxon>Viridiplantae</taxon>
        <taxon>Streptophyta</taxon>
        <taxon>Embryophyta</taxon>
        <taxon>Tracheophyta</taxon>
        <taxon>Spermatophyta</taxon>
        <taxon>Magnoliopsida</taxon>
        <taxon>eudicotyledons</taxon>
        <taxon>Gunneridae</taxon>
        <taxon>Pentapetalae</taxon>
        <taxon>rosids</taxon>
        <taxon>fabids</taxon>
        <taxon>Rosales</taxon>
        <taxon>Cannabaceae</taxon>
        <taxon>Parasponia</taxon>
    </lineage>
</organism>
<reference evidence="2" key="1">
    <citation type="submission" date="2016-06" db="EMBL/GenBank/DDBJ databases">
        <title>Parallel loss of symbiosis genes in relatives of nitrogen-fixing non-legume Parasponia.</title>
        <authorList>
            <person name="Van Velzen R."/>
            <person name="Holmer R."/>
            <person name="Bu F."/>
            <person name="Rutten L."/>
            <person name="Van Zeijl A."/>
            <person name="Liu W."/>
            <person name="Santuari L."/>
            <person name="Cao Q."/>
            <person name="Sharma T."/>
            <person name="Shen D."/>
            <person name="Roswanjaya Y."/>
            <person name="Wardhani T."/>
            <person name="Kalhor M.S."/>
            <person name="Jansen J."/>
            <person name="Van den Hoogen J."/>
            <person name="Gungor B."/>
            <person name="Hartog M."/>
            <person name="Hontelez J."/>
            <person name="Verver J."/>
            <person name="Yang W.-C."/>
            <person name="Schijlen E."/>
            <person name="Repin R."/>
            <person name="Schilthuizen M."/>
            <person name="Schranz E."/>
            <person name="Heidstra R."/>
            <person name="Miyata K."/>
            <person name="Fedorova E."/>
            <person name="Kohlen W."/>
            <person name="Bisseling T."/>
            <person name="Smit S."/>
            <person name="Geurts R."/>
        </authorList>
    </citation>
    <scope>NUCLEOTIDE SEQUENCE [LARGE SCALE GENOMIC DNA]</scope>
    <source>
        <strain evidence="2">cv. WU1-14</strain>
    </source>
</reference>
<name>A0A2P5DBN4_PARAD</name>
<evidence type="ECO:0000313" key="2">
    <source>
        <dbReference type="Proteomes" id="UP000237105"/>
    </source>
</evidence>
<dbReference type="OrthoDB" id="1937548at2759"/>
<dbReference type="AlphaFoldDB" id="A0A2P5DBN4"/>